<dbReference type="EMBL" id="JABEQK010000019">
    <property type="protein sequence ID" value="MBB2206582.1"/>
    <property type="molecule type" value="Genomic_DNA"/>
</dbReference>
<dbReference type="InterPro" id="IPR036291">
    <property type="entry name" value="NAD(P)-bd_dom_sf"/>
</dbReference>
<evidence type="ECO:0000259" key="1">
    <source>
        <dbReference type="Pfam" id="PF01408"/>
    </source>
</evidence>
<dbReference type="Proteomes" id="UP000540556">
    <property type="component" value="Unassembled WGS sequence"/>
</dbReference>
<feature type="domain" description="GFO/IDH/MocA-like oxidoreductase" evidence="2">
    <location>
        <begin position="135"/>
        <end position="251"/>
    </location>
</feature>
<gene>
    <name evidence="3" type="ORF">HLH27_16420</name>
</gene>
<dbReference type="Gene3D" id="3.30.360.10">
    <property type="entry name" value="Dihydrodipicolinate Reductase, domain 2"/>
    <property type="match status" value="1"/>
</dbReference>
<dbReference type="PANTHER" id="PTHR43377">
    <property type="entry name" value="BILIVERDIN REDUCTASE A"/>
    <property type="match status" value="1"/>
</dbReference>
<dbReference type="Pfam" id="PF22725">
    <property type="entry name" value="GFO_IDH_MocA_C3"/>
    <property type="match status" value="1"/>
</dbReference>
<dbReference type="SUPFAM" id="SSF55347">
    <property type="entry name" value="Glyceraldehyde-3-phosphate dehydrogenase-like, C-terminal domain"/>
    <property type="match status" value="1"/>
</dbReference>
<dbReference type="InterPro" id="IPR055170">
    <property type="entry name" value="GFO_IDH_MocA-like_dom"/>
</dbReference>
<evidence type="ECO:0000259" key="2">
    <source>
        <dbReference type="Pfam" id="PF22725"/>
    </source>
</evidence>
<dbReference type="Pfam" id="PF01408">
    <property type="entry name" value="GFO_IDH_MocA"/>
    <property type="match status" value="1"/>
</dbReference>
<evidence type="ECO:0000313" key="3">
    <source>
        <dbReference type="EMBL" id="MBB2206582.1"/>
    </source>
</evidence>
<proteinExistence type="predicted"/>
<comment type="caution">
    <text evidence="3">The sequence shown here is derived from an EMBL/GenBank/DDBJ whole genome shotgun (WGS) entry which is preliminary data.</text>
</comment>
<dbReference type="AlphaFoldDB" id="A0A7W4KGK9"/>
<sequence length="333" mass="35515">MKNSLGWGLIGASNVAREWIVDAIRAQRGNHIRTVLSRDAARGAAFAQACDIPASTTDLDDILRDPMVDAVYVSTENALHHDQVLAAARAGKHVLCEKPLALSVHDAQEMVDACRAAGVVMATNHHLRCSALHIALHEHLKAGAIGRLNAVRVFHANFLAMMGGWRLNDAGGGVFLDSTIHDVDTLRFHLDADPTDVFAMAQSGRRGAAGVEDGIMAVLRFPDDVLVQIHGAYSVPFAPGGISFFGEKGVLVGRDCMSQRPAGTLALRDGDGERDIPLVHHNLYHFALRRFTQAVAGEGRPAATGEDGVASLAIVLALKEAARTGRQIRVGAT</sequence>
<dbReference type="PANTHER" id="PTHR43377:SF1">
    <property type="entry name" value="BILIVERDIN REDUCTASE A"/>
    <property type="match status" value="1"/>
</dbReference>
<reference evidence="3 4" key="1">
    <citation type="submission" date="2020-04" db="EMBL/GenBank/DDBJ databases">
        <title>Description of novel Gluconacetobacter.</title>
        <authorList>
            <person name="Sombolestani A."/>
        </authorList>
    </citation>
    <scope>NUCLEOTIDE SEQUENCE [LARGE SCALE GENOMIC DNA]</scope>
    <source>
        <strain evidence="3 4">LMG 27800</strain>
    </source>
</reference>
<keyword evidence="4" id="KW-1185">Reference proteome</keyword>
<accession>A0A7W4KGK9</accession>
<organism evidence="3 4">
    <name type="scientific">Gluconacetobacter takamatsuzukensis</name>
    <dbReference type="NCBI Taxonomy" id="1286190"/>
    <lineage>
        <taxon>Bacteria</taxon>
        <taxon>Pseudomonadati</taxon>
        <taxon>Pseudomonadota</taxon>
        <taxon>Alphaproteobacteria</taxon>
        <taxon>Acetobacterales</taxon>
        <taxon>Acetobacteraceae</taxon>
        <taxon>Gluconacetobacter</taxon>
    </lineage>
</organism>
<evidence type="ECO:0000313" key="4">
    <source>
        <dbReference type="Proteomes" id="UP000540556"/>
    </source>
</evidence>
<name>A0A7W4KGK9_9PROT</name>
<dbReference type="Gene3D" id="3.40.50.720">
    <property type="entry name" value="NAD(P)-binding Rossmann-like Domain"/>
    <property type="match status" value="1"/>
</dbReference>
<dbReference type="GO" id="GO:0000166">
    <property type="term" value="F:nucleotide binding"/>
    <property type="evidence" value="ECO:0007669"/>
    <property type="project" value="InterPro"/>
</dbReference>
<protein>
    <submittedName>
        <fullName evidence="3">Gfo/Idh/MocA family oxidoreductase</fullName>
    </submittedName>
</protein>
<dbReference type="InterPro" id="IPR000683">
    <property type="entry name" value="Gfo/Idh/MocA-like_OxRdtase_N"/>
</dbReference>
<dbReference type="SUPFAM" id="SSF51735">
    <property type="entry name" value="NAD(P)-binding Rossmann-fold domains"/>
    <property type="match status" value="1"/>
</dbReference>
<feature type="domain" description="Gfo/Idh/MocA-like oxidoreductase N-terminal" evidence="1">
    <location>
        <begin position="6"/>
        <end position="125"/>
    </location>
</feature>
<dbReference type="InterPro" id="IPR051450">
    <property type="entry name" value="Gfo/Idh/MocA_Oxidoreductases"/>
</dbReference>
<dbReference type="RefSeq" id="WP_182951120.1">
    <property type="nucleotide sequence ID" value="NZ_JABEQK010000019.1"/>
</dbReference>